<evidence type="ECO:0000256" key="1">
    <source>
        <dbReference type="SAM" id="MobiDB-lite"/>
    </source>
</evidence>
<evidence type="ECO:0000313" key="2">
    <source>
        <dbReference type="EMBL" id="MBW48130.1"/>
    </source>
</evidence>
<protein>
    <submittedName>
        <fullName evidence="2">Uncharacterized protein</fullName>
    </submittedName>
</protein>
<accession>A0A2M4B557</accession>
<name>A0A2M4B557_9DIPT</name>
<feature type="region of interest" description="Disordered" evidence="1">
    <location>
        <begin position="77"/>
        <end position="121"/>
    </location>
</feature>
<organism evidence="2">
    <name type="scientific">Anopheles triannulatus</name>
    <dbReference type="NCBI Taxonomy" id="58253"/>
    <lineage>
        <taxon>Eukaryota</taxon>
        <taxon>Metazoa</taxon>
        <taxon>Ecdysozoa</taxon>
        <taxon>Arthropoda</taxon>
        <taxon>Hexapoda</taxon>
        <taxon>Insecta</taxon>
        <taxon>Pterygota</taxon>
        <taxon>Neoptera</taxon>
        <taxon>Endopterygota</taxon>
        <taxon>Diptera</taxon>
        <taxon>Nematocera</taxon>
        <taxon>Culicoidea</taxon>
        <taxon>Culicidae</taxon>
        <taxon>Anophelinae</taxon>
        <taxon>Anopheles</taxon>
    </lineage>
</organism>
<feature type="compositionally biased region" description="Basic and acidic residues" evidence="1">
    <location>
        <begin position="91"/>
        <end position="100"/>
    </location>
</feature>
<reference evidence="2" key="1">
    <citation type="submission" date="2018-01" db="EMBL/GenBank/DDBJ databases">
        <title>An insight into the sialome of Amazonian anophelines.</title>
        <authorList>
            <person name="Ribeiro J.M."/>
            <person name="Scarpassa V."/>
            <person name="Calvo E."/>
        </authorList>
    </citation>
    <scope>NUCLEOTIDE SEQUENCE</scope>
    <source>
        <tissue evidence="2">Salivary glands</tissue>
    </source>
</reference>
<dbReference type="EMBL" id="GGFK01014809">
    <property type="protein sequence ID" value="MBW48130.1"/>
    <property type="molecule type" value="Transcribed_RNA"/>
</dbReference>
<proteinExistence type="predicted"/>
<sequence>MAAWIRRGFFFLLSDSEVVKSIFPKQPAGDSRGHESIATTRWVRWSRVSMLVLALLAFSVRNPLRAIVGAISASHVTSLHPSPGAIVPLKPSDRTLESHRLPRPLAIPSEESSGDDDDGLTRGLALDARLSFRRDHSRPSRGLPPLTP</sequence>
<dbReference type="AlphaFoldDB" id="A0A2M4B557"/>